<protein>
    <submittedName>
        <fullName evidence="1">Uncharacterized protein</fullName>
    </submittedName>
</protein>
<accession>A0A2P2QJI6</accession>
<sequence>MVRMVWCELCLNYYVLCLKERMRDKVI</sequence>
<evidence type="ECO:0000313" key="1">
    <source>
        <dbReference type="EMBL" id="MBX67160.1"/>
    </source>
</evidence>
<organism evidence="1">
    <name type="scientific">Rhizophora mucronata</name>
    <name type="common">Asiatic mangrove</name>
    <dbReference type="NCBI Taxonomy" id="61149"/>
    <lineage>
        <taxon>Eukaryota</taxon>
        <taxon>Viridiplantae</taxon>
        <taxon>Streptophyta</taxon>
        <taxon>Embryophyta</taxon>
        <taxon>Tracheophyta</taxon>
        <taxon>Spermatophyta</taxon>
        <taxon>Magnoliopsida</taxon>
        <taxon>eudicotyledons</taxon>
        <taxon>Gunneridae</taxon>
        <taxon>Pentapetalae</taxon>
        <taxon>rosids</taxon>
        <taxon>fabids</taxon>
        <taxon>Malpighiales</taxon>
        <taxon>Rhizophoraceae</taxon>
        <taxon>Rhizophora</taxon>
    </lineage>
</organism>
<dbReference type="AlphaFoldDB" id="A0A2P2QJI6"/>
<dbReference type="EMBL" id="GGEC01086676">
    <property type="protein sequence ID" value="MBX67160.1"/>
    <property type="molecule type" value="Transcribed_RNA"/>
</dbReference>
<reference evidence="1" key="1">
    <citation type="submission" date="2018-02" db="EMBL/GenBank/DDBJ databases">
        <title>Rhizophora mucronata_Transcriptome.</title>
        <authorList>
            <person name="Meera S.P."/>
            <person name="Sreeshan A."/>
            <person name="Augustine A."/>
        </authorList>
    </citation>
    <scope>NUCLEOTIDE SEQUENCE</scope>
    <source>
        <tissue evidence="1">Leaf</tissue>
    </source>
</reference>
<name>A0A2P2QJI6_RHIMU</name>
<proteinExistence type="predicted"/>